<evidence type="ECO:0000313" key="3">
    <source>
        <dbReference type="RefSeq" id="XP_020043291.1"/>
    </source>
</evidence>
<dbReference type="GeneID" id="109702320"/>
<evidence type="ECO:0000313" key="2">
    <source>
        <dbReference type="Proteomes" id="UP001732720"/>
    </source>
</evidence>
<sequence length="201" mass="22248">MLSSRWVTPGYVPKMLGAFLLLATSMNAQNKEWDNAICTEDVVFVSRGEHAMMACNISNTFTHITIKLRAHGKNKTIFSKDGPGHFSQDGWQLQVQGGQAQLVIEAAQDSHAGQYLWRLHGLQACNKITTLNVSEPQDQEADQTEPLPSWDALGAMTTFLAEKRRTLSVFAGHRRRGTWTEHSGPSVPVQKLRAGAHLGRV</sequence>
<evidence type="ECO:0000256" key="1">
    <source>
        <dbReference type="SAM" id="SignalP"/>
    </source>
</evidence>
<dbReference type="PANTHER" id="PTHR15123">
    <property type="entry name" value="SECRETED AND TRANSMEMBRANE PROTEIN 1"/>
    <property type="match status" value="1"/>
</dbReference>
<feature type="chain" id="PRO_5044665387" evidence="1">
    <location>
        <begin position="29"/>
        <end position="201"/>
    </location>
</feature>
<evidence type="ECO:0000313" key="4">
    <source>
        <dbReference type="RefSeq" id="XP_020043297.1"/>
    </source>
</evidence>
<dbReference type="GO" id="GO:0006955">
    <property type="term" value="P:immune response"/>
    <property type="evidence" value="ECO:0007669"/>
    <property type="project" value="InterPro"/>
</dbReference>
<dbReference type="RefSeq" id="XP_020043297.1">
    <property type="nucleotide sequence ID" value="XM_020187708.1"/>
</dbReference>
<dbReference type="RefSeq" id="XP_020043291.1">
    <property type="nucleotide sequence ID" value="XM_020187702.1"/>
</dbReference>
<dbReference type="RefSeq" id="XP_020043302.1">
    <property type="nucleotide sequence ID" value="XM_020187713.1"/>
</dbReference>
<dbReference type="AlphaFoldDB" id="A0A8B7WI52"/>
<name>A0A8B7WI52_CASCN</name>
<keyword evidence="1" id="KW-0732">Signal</keyword>
<dbReference type="PANTHER" id="PTHR15123:SF5">
    <property type="entry name" value="SECRETED AND TRANSMEMBRANE PROTEIN 1"/>
    <property type="match status" value="1"/>
</dbReference>
<protein>
    <submittedName>
        <fullName evidence="3 4">Secreted and transmembrane protein 1-like isoform X1</fullName>
    </submittedName>
</protein>
<dbReference type="InterPro" id="IPR013783">
    <property type="entry name" value="Ig-like_fold"/>
</dbReference>
<dbReference type="GO" id="GO:0005125">
    <property type="term" value="F:cytokine activity"/>
    <property type="evidence" value="ECO:0007669"/>
    <property type="project" value="InterPro"/>
</dbReference>
<dbReference type="Gene3D" id="2.60.40.10">
    <property type="entry name" value="Immunoglobulins"/>
    <property type="match status" value="1"/>
</dbReference>
<keyword evidence="2" id="KW-1185">Reference proteome</keyword>
<dbReference type="OrthoDB" id="9451016at2759"/>
<feature type="signal peptide" evidence="1">
    <location>
        <begin position="1"/>
        <end position="28"/>
    </location>
</feature>
<dbReference type="KEGG" id="ccan:109702320"/>
<dbReference type="Proteomes" id="UP001732720">
    <property type="component" value="Chromosome 11"/>
</dbReference>
<proteinExistence type="predicted"/>
<gene>
    <name evidence="3 4 5" type="primary">LOC109702320</name>
</gene>
<reference evidence="3 4" key="1">
    <citation type="submission" date="2025-04" db="UniProtKB">
        <authorList>
            <consortium name="RefSeq"/>
        </authorList>
    </citation>
    <scope>IDENTIFICATION</scope>
    <source>
        <tissue evidence="3 4">Leukocyte</tissue>
    </source>
</reference>
<dbReference type="InterPro" id="IPR033231">
    <property type="entry name" value="SECTM1"/>
</dbReference>
<dbReference type="GO" id="GO:0016020">
    <property type="term" value="C:membrane"/>
    <property type="evidence" value="ECO:0007669"/>
    <property type="project" value="TreeGrafter"/>
</dbReference>
<accession>A0A8B7WI52</accession>
<organism evidence="4">
    <name type="scientific">Castor canadensis</name>
    <name type="common">American beaver</name>
    <dbReference type="NCBI Taxonomy" id="51338"/>
    <lineage>
        <taxon>Eukaryota</taxon>
        <taxon>Metazoa</taxon>
        <taxon>Chordata</taxon>
        <taxon>Craniata</taxon>
        <taxon>Vertebrata</taxon>
        <taxon>Euteleostomi</taxon>
        <taxon>Mammalia</taxon>
        <taxon>Eutheria</taxon>
        <taxon>Euarchontoglires</taxon>
        <taxon>Glires</taxon>
        <taxon>Rodentia</taxon>
        <taxon>Castorimorpha</taxon>
        <taxon>Castoridae</taxon>
        <taxon>Castor</taxon>
    </lineage>
</organism>
<evidence type="ECO:0000313" key="5">
    <source>
        <dbReference type="RefSeq" id="XP_020043302.1"/>
    </source>
</evidence>